<evidence type="ECO:0000256" key="5">
    <source>
        <dbReference type="ARBA" id="ARBA00023136"/>
    </source>
</evidence>
<keyword evidence="4 6" id="KW-1133">Transmembrane helix</keyword>
<name>A0ABR7X8M2_9SPHI</name>
<dbReference type="InterPro" id="IPR003838">
    <property type="entry name" value="ABC3_permease_C"/>
</dbReference>
<feature type="transmembrane region" description="Helical" evidence="6">
    <location>
        <begin position="282"/>
        <end position="305"/>
    </location>
</feature>
<organism evidence="9 10">
    <name type="scientific">Mucilaginibacter rigui</name>
    <dbReference type="NCBI Taxonomy" id="534635"/>
    <lineage>
        <taxon>Bacteria</taxon>
        <taxon>Pseudomonadati</taxon>
        <taxon>Bacteroidota</taxon>
        <taxon>Sphingobacteriia</taxon>
        <taxon>Sphingobacteriales</taxon>
        <taxon>Sphingobacteriaceae</taxon>
        <taxon>Mucilaginibacter</taxon>
    </lineage>
</organism>
<comment type="subcellular location">
    <subcellularLocation>
        <location evidence="1">Cell membrane</location>
        <topology evidence="1">Multi-pass membrane protein</topology>
    </subcellularLocation>
</comment>
<feature type="transmembrane region" description="Helical" evidence="6">
    <location>
        <begin position="21"/>
        <end position="41"/>
    </location>
</feature>
<feature type="domain" description="ABC3 transporter permease C-terminal" evidence="7">
    <location>
        <begin position="285"/>
        <end position="398"/>
    </location>
</feature>
<keyword evidence="3 6" id="KW-0812">Transmembrane</keyword>
<keyword evidence="10" id="KW-1185">Reference proteome</keyword>
<comment type="caution">
    <text evidence="9">The sequence shown here is derived from an EMBL/GenBank/DDBJ whole genome shotgun (WGS) entry which is preliminary data.</text>
</comment>
<dbReference type="EMBL" id="JACWMW010000002">
    <property type="protein sequence ID" value="MBD1385950.1"/>
    <property type="molecule type" value="Genomic_DNA"/>
</dbReference>
<feature type="transmembrane region" description="Helical" evidence="6">
    <location>
        <begin position="719"/>
        <end position="738"/>
    </location>
</feature>
<evidence type="ECO:0000313" key="9">
    <source>
        <dbReference type="EMBL" id="MBD1385950.1"/>
    </source>
</evidence>
<evidence type="ECO:0000256" key="2">
    <source>
        <dbReference type="ARBA" id="ARBA00022475"/>
    </source>
</evidence>
<gene>
    <name evidence="9" type="ORF">IDJ75_11720</name>
</gene>
<evidence type="ECO:0000256" key="6">
    <source>
        <dbReference type="SAM" id="Phobius"/>
    </source>
</evidence>
<dbReference type="PROSITE" id="PS51257">
    <property type="entry name" value="PROKAR_LIPOPROTEIN"/>
    <property type="match status" value="1"/>
</dbReference>
<accession>A0ABR7X8M2</accession>
<dbReference type="Pfam" id="PF12704">
    <property type="entry name" value="MacB_PCD"/>
    <property type="match status" value="2"/>
</dbReference>
<feature type="transmembrane region" description="Helical" evidence="6">
    <location>
        <begin position="373"/>
        <end position="396"/>
    </location>
</feature>
<dbReference type="Proteomes" id="UP000618754">
    <property type="component" value="Unassembled WGS sequence"/>
</dbReference>
<dbReference type="InterPro" id="IPR025857">
    <property type="entry name" value="MacB_PCD"/>
</dbReference>
<feature type="transmembrane region" description="Helical" evidence="6">
    <location>
        <begin position="417"/>
        <end position="440"/>
    </location>
</feature>
<dbReference type="PANTHER" id="PTHR30572">
    <property type="entry name" value="MEMBRANE COMPONENT OF TRANSPORTER-RELATED"/>
    <property type="match status" value="1"/>
</dbReference>
<keyword evidence="5 6" id="KW-0472">Membrane</keyword>
<feature type="transmembrane region" description="Helical" evidence="6">
    <location>
        <begin position="666"/>
        <end position="689"/>
    </location>
</feature>
<evidence type="ECO:0000259" key="8">
    <source>
        <dbReference type="Pfam" id="PF12704"/>
    </source>
</evidence>
<sequence>MFKNYLLSAFRSLKKFKLFTFLNVFGLASGMACSILILLWVQDELSYDKFNADTAHTYRLVANVAGSDAAVTPPPVVTAMKQQMPKVNNVTRLVPLNATVTVGNQKFAEKSLEYADANFLQMFNYPLLQGDKNTVLSRPEGAVITEAAAIKYFGKVNAIGKVLHVDNSINGNNYVVTGVLKNLPHNSHLQFDVLLPIDYYNKDNGDVWDNFSVYSYVQLDSSVNATPAFIAGLEKQINSIYKLNDKSNTKTSYTLQPLTDIHLHSHYLGDISGQGNSQNVTIFLLVAVFILVIACINFMNLSTALGAQRAKEVGLRKTIGAMRFQLVTQFISESLLVSLLSLVIGIAIAWLLLPVFNVISFKAITIDLLDLKIIGELLLLAIFVGVISGSYPAFFMSSFKPVSVLKGLKQVNGQRSFLRSGLVIVQFSISVVLMISTLVVNSQLKFIRSRDVGFNKQNLLYMQMPQTGDLQNNYSAVKAAMQQQPGLADYTLINNLPTDLQNGSSQVTWPGKDPRQKQVLFPQIVIDGNFTKVFGMHILAGRTFDNNSKTDEGNYVLNETCVRVMGMTTANAIGQKISYNGQQGTVIGVVKDFNFKPVQQPIEPLILRNTNRGGFVVVRANPANMKQTIASLKSVFRSVYRDEPFSYGFVDQDLNRMYESESRTQVLFNTFSVVSIIISCLGLFGLATFTTQRRLKEIGVRKVLGANTTGIVAMLTKDFIKLVAMALLVAFPAAWFLMNKWLDSYVYRIQISWWMFAIAGMAAITISIITISYQSIRAALSNPVDSLKTE</sequence>
<protein>
    <submittedName>
        <fullName evidence="9">ABC transporter permease</fullName>
    </submittedName>
</protein>
<evidence type="ECO:0000256" key="3">
    <source>
        <dbReference type="ARBA" id="ARBA00022692"/>
    </source>
</evidence>
<dbReference type="Pfam" id="PF02687">
    <property type="entry name" value="FtsX"/>
    <property type="match status" value="2"/>
</dbReference>
<dbReference type="InterPro" id="IPR050250">
    <property type="entry name" value="Macrolide_Exporter_MacB"/>
</dbReference>
<feature type="domain" description="MacB-like periplasmic core" evidence="8">
    <location>
        <begin position="428"/>
        <end position="633"/>
    </location>
</feature>
<evidence type="ECO:0000259" key="7">
    <source>
        <dbReference type="Pfam" id="PF02687"/>
    </source>
</evidence>
<feature type="domain" description="MacB-like periplasmic core" evidence="8">
    <location>
        <begin position="20"/>
        <end position="226"/>
    </location>
</feature>
<reference evidence="9 10" key="1">
    <citation type="submission" date="2020-09" db="EMBL/GenBank/DDBJ databases">
        <title>Novel species of Mucilaginibacter isolated from a glacier on the Tibetan Plateau.</title>
        <authorList>
            <person name="Liu Q."/>
            <person name="Xin Y.-H."/>
        </authorList>
    </citation>
    <scope>NUCLEOTIDE SEQUENCE [LARGE SCALE GENOMIC DNA]</scope>
    <source>
        <strain evidence="9 10">CGMCC 1.13878</strain>
    </source>
</reference>
<feature type="transmembrane region" description="Helical" evidence="6">
    <location>
        <begin position="326"/>
        <end position="353"/>
    </location>
</feature>
<dbReference type="RefSeq" id="WP_191175797.1">
    <property type="nucleotide sequence ID" value="NZ_JACWMW010000002.1"/>
</dbReference>
<proteinExistence type="predicted"/>
<evidence type="ECO:0000256" key="1">
    <source>
        <dbReference type="ARBA" id="ARBA00004651"/>
    </source>
</evidence>
<evidence type="ECO:0000313" key="10">
    <source>
        <dbReference type="Proteomes" id="UP000618754"/>
    </source>
</evidence>
<keyword evidence="2" id="KW-1003">Cell membrane</keyword>
<dbReference type="PANTHER" id="PTHR30572:SF18">
    <property type="entry name" value="ABC-TYPE MACROLIDE FAMILY EXPORT SYSTEM PERMEASE COMPONENT 2"/>
    <property type="match status" value="1"/>
</dbReference>
<evidence type="ECO:0000256" key="4">
    <source>
        <dbReference type="ARBA" id="ARBA00022989"/>
    </source>
</evidence>
<feature type="transmembrane region" description="Helical" evidence="6">
    <location>
        <begin position="753"/>
        <end position="773"/>
    </location>
</feature>
<feature type="domain" description="ABC3 transporter permease C-terminal" evidence="7">
    <location>
        <begin position="670"/>
        <end position="780"/>
    </location>
</feature>